<gene>
    <name evidence="6" type="ORF">WH95_15415</name>
</gene>
<dbReference type="Pfam" id="PF03466">
    <property type="entry name" value="LysR_substrate"/>
    <property type="match status" value="1"/>
</dbReference>
<evidence type="ECO:0000313" key="7">
    <source>
        <dbReference type="Proteomes" id="UP000034491"/>
    </source>
</evidence>
<dbReference type="Pfam" id="PF00126">
    <property type="entry name" value="HTH_1"/>
    <property type="match status" value="1"/>
</dbReference>
<dbReference type="GO" id="GO:0043565">
    <property type="term" value="F:sequence-specific DNA binding"/>
    <property type="evidence" value="ECO:0007669"/>
    <property type="project" value="TreeGrafter"/>
</dbReference>
<proteinExistence type="inferred from homology"/>
<dbReference type="EMBL" id="LANI01000023">
    <property type="protein sequence ID" value="KKJ75953.1"/>
    <property type="molecule type" value="Genomic_DNA"/>
</dbReference>
<name>A0A0M2R8S1_9PROT</name>
<dbReference type="STRING" id="1549748.WH95_15415"/>
<dbReference type="PANTHER" id="PTHR30537">
    <property type="entry name" value="HTH-TYPE TRANSCRIPTIONAL REGULATOR"/>
    <property type="match status" value="1"/>
</dbReference>
<dbReference type="SUPFAM" id="SSF46785">
    <property type="entry name" value="Winged helix' DNA-binding domain"/>
    <property type="match status" value="1"/>
</dbReference>
<evidence type="ECO:0000256" key="3">
    <source>
        <dbReference type="ARBA" id="ARBA00023125"/>
    </source>
</evidence>
<dbReference type="PRINTS" id="PR00039">
    <property type="entry name" value="HTHLYSR"/>
</dbReference>
<dbReference type="Gene3D" id="3.40.190.10">
    <property type="entry name" value="Periplasmic binding protein-like II"/>
    <property type="match status" value="2"/>
</dbReference>
<dbReference type="RefSeq" id="WP_046508915.1">
    <property type="nucleotide sequence ID" value="NZ_LANI01000023.1"/>
</dbReference>
<dbReference type="OrthoDB" id="7846471at2"/>
<dbReference type="AlphaFoldDB" id="A0A0M2R8S1"/>
<dbReference type="InterPro" id="IPR005119">
    <property type="entry name" value="LysR_subst-bd"/>
</dbReference>
<keyword evidence="4" id="KW-0804">Transcription</keyword>
<dbReference type="PROSITE" id="PS50931">
    <property type="entry name" value="HTH_LYSR"/>
    <property type="match status" value="1"/>
</dbReference>
<keyword evidence="2" id="KW-0805">Transcription regulation</keyword>
<accession>A0A0M2R8S1</accession>
<evidence type="ECO:0000313" key="6">
    <source>
        <dbReference type="EMBL" id="KKJ75953.1"/>
    </source>
</evidence>
<evidence type="ECO:0000256" key="2">
    <source>
        <dbReference type="ARBA" id="ARBA00023015"/>
    </source>
</evidence>
<dbReference type="GO" id="GO:0006351">
    <property type="term" value="P:DNA-templated transcription"/>
    <property type="evidence" value="ECO:0007669"/>
    <property type="project" value="TreeGrafter"/>
</dbReference>
<comment type="similarity">
    <text evidence="1">Belongs to the LysR transcriptional regulatory family.</text>
</comment>
<evidence type="ECO:0000256" key="4">
    <source>
        <dbReference type="ARBA" id="ARBA00023163"/>
    </source>
</evidence>
<organism evidence="6 7">
    <name type="scientific">Kiloniella litopenaei</name>
    <dbReference type="NCBI Taxonomy" id="1549748"/>
    <lineage>
        <taxon>Bacteria</taxon>
        <taxon>Pseudomonadati</taxon>
        <taxon>Pseudomonadota</taxon>
        <taxon>Alphaproteobacteria</taxon>
        <taxon>Rhodospirillales</taxon>
        <taxon>Kiloniellaceae</taxon>
        <taxon>Kiloniella</taxon>
    </lineage>
</organism>
<dbReference type="InterPro" id="IPR036390">
    <property type="entry name" value="WH_DNA-bd_sf"/>
</dbReference>
<keyword evidence="7" id="KW-1185">Reference proteome</keyword>
<evidence type="ECO:0000256" key="1">
    <source>
        <dbReference type="ARBA" id="ARBA00009437"/>
    </source>
</evidence>
<reference evidence="6 7" key="1">
    <citation type="submission" date="2015-03" db="EMBL/GenBank/DDBJ databases">
        <title>Genome sequence of Kiloniella sp. P1-1, isolated from the gut microflora of Pacific white shrimp, Penaeus vannamei.</title>
        <authorList>
            <person name="Shao Z."/>
            <person name="Wang L."/>
            <person name="Li X."/>
        </authorList>
    </citation>
    <scope>NUCLEOTIDE SEQUENCE [LARGE SCALE GENOMIC DNA]</scope>
    <source>
        <strain evidence="6 7">P1-1</strain>
    </source>
</reference>
<evidence type="ECO:0000259" key="5">
    <source>
        <dbReference type="PROSITE" id="PS50931"/>
    </source>
</evidence>
<dbReference type="Proteomes" id="UP000034491">
    <property type="component" value="Unassembled WGS sequence"/>
</dbReference>
<dbReference type="PANTHER" id="PTHR30537:SF74">
    <property type="entry name" value="HTH-TYPE TRANSCRIPTIONAL REGULATOR TRPI"/>
    <property type="match status" value="1"/>
</dbReference>
<dbReference type="Gene3D" id="1.10.10.10">
    <property type="entry name" value="Winged helix-like DNA-binding domain superfamily/Winged helix DNA-binding domain"/>
    <property type="match status" value="1"/>
</dbReference>
<dbReference type="FunFam" id="1.10.10.10:FF:000001">
    <property type="entry name" value="LysR family transcriptional regulator"/>
    <property type="match status" value="1"/>
</dbReference>
<feature type="domain" description="HTH lysR-type" evidence="5">
    <location>
        <begin position="5"/>
        <end position="62"/>
    </location>
</feature>
<protein>
    <recommendedName>
        <fullName evidence="5">HTH lysR-type domain-containing protein</fullName>
    </recommendedName>
</protein>
<dbReference type="GO" id="GO:0003700">
    <property type="term" value="F:DNA-binding transcription factor activity"/>
    <property type="evidence" value="ECO:0007669"/>
    <property type="project" value="InterPro"/>
</dbReference>
<comment type="caution">
    <text evidence="6">The sequence shown here is derived from an EMBL/GenBank/DDBJ whole genome shotgun (WGS) entry which is preliminary data.</text>
</comment>
<dbReference type="InterPro" id="IPR058163">
    <property type="entry name" value="LysR-type_TF_proteobact-type"/>
</dbReference>
<keyword evidence="3" id="KW-0238">DNA-binding</keyword>
<sequence length="295" mass="32249">MASLPPLDWLRTFETSARHENFTEAGLELGLTQAAVSQQIRKLEAHLGVTLFHRLARGVELTAEGDAYLPSVRSSLHALARSTEDLFGKKGAKVITIACPASIASLWLVPRLSWIREARPNVTLSIASIHRPADYEAINADIEIRFGTGNWEGKIATHLFSEVLSPICAPHLLQGIDKNMWQNLPCIRLAGRRSGWSEWAIEAKISPPRKTAIRFDSFITALDAAKAGVGVLLASLPLSEGALSRGDVVRLSPIELAMPSGNWLVRKEAGQMRADIEEVCRLISHAVPLNSKLFG</sequence>
<dbReference type="InterPro" id="IPR000847">
    <property type="entry name" value="LysR_HTH_N"/>
</dbReference>
<dbReference type="InterPro" id="IPR036388">
    <property type="entry name" value="WH-like_DNA-bd_sf"/>
</dbReference>
<dbReference type="SUPFAM" id="SSF53850">
    <property type="entry name" value="Periplasmic binding protein-like II"/>
    <property type="match status" value="1"/>
</dbReference>